<evidence type="ECO:0000256" key="5">
    <source>
        <dbReference type="ARBA" id="ARBA00023180"/>
    </source>
</evidence>
<gene>
    <name evidence="7" type="primary">PHO3</name>
    <name evidence="7" type="ORF">FIM1_1691</name>
</gene>
<dbReference type="PROSITE" id="PS00616">
    <property type="entry name" value="HIS_ACID_PHOSPHAT_1"/>
    <property type="match status" value="1"/>
</dbReference>
<sequence length="471" mass="53870">MKYLTLLTILAVVQGASLYDRRFSENGISKIGRQESLFPYLAGSAPYFKYPHDYGIDLPVPERCQLKQVQLLARHGERFPSKGKGKQLNNTYQKLERYRGKFNGSLSFLNDEEYQWFLDDSSQLELEVTFENTLNPLNPYTGEQDARTHARNFLSLYGQLLNKNSNIELFTTNSKRVHDTAMFFAQELDNVVNSTHLNVISEDPSSGANNLSPGYSCLPWDEDENAAYLSTYSEAYLEDIAERLNRENADIGLKLNKSDASLLFVWCGFELNAKGYSDVCNIFTNEELIHYSYQDDLTSYYEDGAGHSLIKPIGSLLFNASVELLKQSDEQEQKVWLSFTHDTDILNYLTTVGLFDDGKKLNTSYIPFLQHTFHKSWLTPMGARLYTEKFQCSNETYVRYTLNDAVIPIESCSTGPGFSCPEKEFYSYANERLQGLNFVKSCNITSSSNHTSLSFYWDYNTTRYNASLILE</sequence>
<comment type="catalytic activity">
    <reaction evidence="1">
        <text>a phosphate monoester + H2O = an alcohol + phosphate</text>
        <dbReference type="Rhea" id="RHEA:15017"/>
        <dbReference type="ChEBI" id="CHEBI:15377"/>
        <dbReference type="ChEBI" id="CHEBI:30879"/>
        <dbReference type="ChEBI" id="CHEBI:43474"/>
        <dbReference type="ChEBI" id="CHEBI:67140"/>
        <dbReference type="EC" id="3.1.3.2"/>
    </reaction>
</comment>
<keyword evidence="4" id="KW-0378">Hydrolase</keyword>
<dbReference type="Gene3D" id="3.40.50.1240">
    <property type="entry name" value="Phosphoglycerate mutase-like"/>
    <property type="match status" value="1"/>
</dbReference>
<evidence type="ECO:0000313" key="8">
    <source>
        <dbReference type="Proteomes" id="UP000422736"/>
    </source>
</evidence>
<name>A0ABX6EU10_KLUMA</name>
<feature type="signal peptide" evidence="6">
    <location>
        <begin position="1"/>
        <end position="15"/>
    </location>
</feature>
<dbReference type="SUPFAM" id="SSF53254">
    <property type="entry name" value="Phosphoglycerate mutase-like"/>
    <property type="match status" value="1"/>
</dbReference>
<dbReference type="InterPro" id="IPR033379">
    <property type="entry name" value="Acid_Pase_AS"/>
</dbReference>
<keyword evidence="6" id="KW-0732">Signal</keyword>
<dbReference type="Pfam" id="PF00328">
    <property type="entry name" value="His_Phos_2"/>
    <property type="match status" value="1"/>
</dbReference>
<dbReference type="InterPro" id="IPR000560">
    <property type="entry name" value="His_Pase_clade-2"/>
</dbReference>
<reference evidence="7 8" key="2">
    <citation type="submission" date="2019-11" db="EMBL/GenBank/DDBJ databases">
        <authorList>
            <person name="Lu H."/>
        </authorList>
    </citation>
    <scope>NUCLEOTIDE SEQUENCE [LARGE SCALE GENOMIC DNA]</scope>
    <source>
        <strain evidence="7 8">FIM1</strain>
    </source>
</reference>
<comment type="similarity">
    <text evidence="2">Belongs to the histidine acid phosphatase family.</text>
</comment>
<dbReference type="Proteomes" id="UP000422736">
    <property type="component" value="Chromosome 2"/>
</dbReference>
<dbReference type="PROSITE" id="PS00778">
    <property type="entry name" value="HIS_ACID_PHOSPHAT_2"/>
    <property type="match status" value="1"/>
</dbReference>
<evidence type="ECO:0000256" key="1">
    <source>
        <dbReference type="ARBA" id="ARBA00000032"/>
    </source>
</evidence>
<dbReference type="EC" id="3.1.3.2" evidence="3"/>
<reference evidence="7 8" key="1">
    <citation type="submission" date="2016-03" db="EMBL/GenBank/DDBJ databases">
        <title>How can Kluyveromyces marxianus grow so fast - potential evolutionary course in Saccharomyces Complex revealed by comparative genomics.</title>
        <authorList>
            <person name="Mo W."/>
            <person name="Lu W."/>
            <person name="Yang X."/>
            <person name="Qi J."/>
            <person name="Lv H."/>
        </authorList>
    </citation>
    <scope>NUCLEOTIDE SEQUENCE [LARGE SCALE GENOMIC DNA]</scope>
    <source>
        <strain evidence="7 8">FIM1</strain>
    </source>
</reference>
<dbReference type="PANTHER" id="PTHR20963:SF18">
    <property type="entry name" value="ACID PHOSPHATASE PHO11-RELATED"/>
    <property type="match status" value="1"/>
</dbReference>
<dbReference type="CDD" id="cd07061">
    <property type="entry name" value="HP_HAP_like"/>
    <property type="match status" value="1"/>
</dbReference>
<feature type="chain" id="PRO_5045068652" description="acid phosphatase" evidence="6">
    <location>
        <begin position="16"/>
        <end position="471"/>
    </location>
</feature>
<protein>
    <recommendedName>
        <fullName evidence="3">acid phosphatase</fullName>
        <ecNumber evidence="3">3.1.3.2</ecNumber>
    </recommendedName>
</protein>
<proteinExistence type="inferred from homology"/>
<dbReference type="InterPro" id="IPR029033">
    <property type="entry name" value="His_PPase_superfam"/>
</dbReference>
<evidence type="ECO:0000256" key="3">
    <source>
        <dbReference type="ARBA" id="ARBA00012646"/>
    </source>
</evidence>
<evidence type="ECO:0000256" key="2">
    <source>
        <dbReference type="ARBA" id="ARBA00005375"/>
    </source>
</evidence>
<accession>A0ABX6EU10</accession>
<dbReference type="InterPro" id="IPR016274">
    <property type="entry name" value="Histidine_acid_Pase_euk"/>
</dbReference>
<keyword evidence="8" id="KW-1185">Reference proteome</keyword>
<organism evidence="7 8">
    <name type="scientific">Kluyveromyces marxianus</name>
    <name type="common">Yeast</name>
    <name type="synonym">Candida kefyr</name>
    <dbReference type="NCBI Taxonomy" id="4911"/>
    <lineage>
        <taxon>Eukaryota</taxon>
        <taxon>Fungi</taxon>
        <taxon>Dikarya</taxon>
        <taxon>Ascomycota</taxon>
        <taxon>Saccharomycotina</taxon>
        <taxon>Saccharomycetes</taxon>
        <taxon>Saccharomycetales</taxon>
        <taxon>Saccharomycetaceae</taxon>
        <taxon>Kluyveromyces</taxon>
    </lineage>
</organism>
<evidence type="ECO:0000256" key="4">
    <source>
        <dbReference type="ARBA" id="ARBA00022801"/>
    </source>
</evidence>
<dbReference type="PANTHER" id="PTHR20963">
    <property type="entry name" value="MULTIPLE INOSITOL POLYPHOSPHATE PHOSPHATASE-RELATED"/>
    <property type="match status" value="1"/>
</dbReference>
<keyword evidence="5" id="KW-0325">Glycoprotein</keyword>
<dbReference type="PIRSF" id="PIRSF000894">
    <property type="entry name" value="Acid_phosphatase"/>
    <property type="match status" value="1"/>
</dbReference>
<evidence type="ECO:0000256" key="6">
    <source>
        <dbReference type="SAM" id="SignalP"/>
    </source>
</evidence>
<dbReference type="EMBL" id="CP015055">
    <property type="protein sequence ID" value="QGN15010.1"/>
    <property type="molecule type" value="Genomic_DNA"/>
</dbReference>
<evidence type="ECO:0000313" key="7">
    <source>
        <dbReference type="EMBL" id="QGN15010.1"/>
    </source>
</evidence>